<evidence type="ECO:0000313" key="2">
    <source>
        <dbReference type="EMBL" id="KAJ2802483.1"/>
    </source>
</evidence>
<feature type="compositionally biased region" description="Low complexity" evidence="1">
    <location>
        <begin position="483"/>
        <end position="503"/>
    </location>
</feature>
<protein>
    <submittedName>
        <fullName evidence="2">Uncharacterized protein</fullName>
    </submittedName>
</protein>
<feature type="non-terminal residue" evidence="2">
    <location>
        <position position="1"/>
    </location>
</feature>
<dbReference type="OrthoDB" id="2272836at2759"/>
<gene>
    <name evidence="2" type="ORF">H4R20_003259</name>
</gene>
<feature type="compositionally biased region" description="Low complexity" evidence="1">
    <location>
        <begin position="411"/>
        <end position="424"/>
    </location>
</feature>
<organism evidence="2 3">
    <name type="scientific">Coemansia guatemalensis</name>
    <dbReference type="NCBI Taxonomy" id="2761395"/>
    <lineage>
        <taxon>Eukaryota</taxon>
        <taxon>Fungi</taxon>
        <taxon>Fungi incertae sedis</taxon>
        <taxon>Zoopagomycota</taxon>
        <taxon>Kickxellomycotina</taxon>
        <taxon>Kickxellomycetes</taxon>
        <taxon>Kickxellales</taxon>
        <taxon>Kickxellaceae</taxon>
        <taxon>Coemansia</taxon>
    </lineage>
</organism>
<feature type="compositionally biased region" description="Low complexity" evidence="1">
    <location>
        <begin position="95"/>
        <end position="107"/>
    </location>
</feature>
<feature type="region of interest" description="Disordered" evidence="1">
    <location>
        <begin position="1"/>
        <end position="118"/>
    </location>
</feature>
<dbReference type="Proteomes" id="UP001140094">
    <property type="component" value="Unassembled WGS sequence"/>
</dbReference>
<dbReference type="EMBL" id="JANBUO010000656">
    <property type="protein sequence ID" value="KAJ2802483.1"/>
    <property type="molecule type" value="Genomic_DNA"/>
</dbReference>
<evidence type="ECO:0000256" key="1">
    <source>
        <dbReference type="SAM" id="MobiDB-lite"/>
    </source>
</evidence>
<feature type="region of interest" description="Disordered" evidence="1">
    <location>
        <begin position="297"/>
        <end position="561"/>
    </location>
</feature>
<feature type="compositionally biased region" description="Low complexity" evidence="1">
    <location>
        <begin position="444"/>
        <end position="454"/>
    </location>
</feature>
<feature type="compositionally biased region" description="Low complexity" evidence="1">
    <location>
        <begin position="24"/>
        <end position="53"/>
    </location>
</feature>
<proteinExistence type="predicted"/>
<accession>A0A9W8I0Y3</accession>
<feature type="region of interest" description="Disordered" evidence="1">
    <location>
        <begin position="246"/>
        <end position="267"/>
    </location>
</feature>
<keyword evidence="3" id="KW-1185">Reference proteome</keyword>
<reference evidence="2" key="1">
    <citation type="submission" date="2022-07" db="EMBL/GenBank/DDBJ databases">
        <title>Phylogenomic reconstructions and comparative analyses of Kickxellomycotina fungi.</title>
        <authorList>
            <person name="Reynolds N.K."/>
            <person name="Stajich J.E."/>
            <person name="Barry K."/>
            <person name="Grigoriev I.V."/>
            <person name="Crous P."/>
            <person name="Smith M.E."/>
        </authorList>
    </citation>
    <scope>NUCLEOTIDE SEQUENCE</scope>
    <source>
        <strain evidence="2">NRRL 1565</strain>
    </source>
</reference>
<feature type="region of interest" description="Disordered" evidence="1">
    <location>
        <begin position="181"/>
        <end position="200"/>
    </location>
</feature>
<name>A0A9W8I0Y3_9FUNG</name>
<feature type="compositionally biased region" description="Polar residues" evidence="1">
    <location>
        <begin position="1"/>
        <end position="12"/>
    </location>
</feature>
<comment type="caution">
    <text evidence="2">The sequence shown here is derived from an EMBL/GenBank/DDBJ whole genome shotgun (WGS) entry which is preliminary data.</text>
</comment>
<evidence type="ECO:0000313" key="3">
    <source>
        <dbReference type="Proteomes" id="UP001140094"/>
    </source>
</evidence>
<dbReference type="AlphaFoldDB" id="A0A9W8I0Y3"/>
<sequence length="561" mass="60206">MTLSKSKQQPQRATRKTRQRDSTAKSAASATTSEDTGSAAETKTAESTANNTTDVPAQASAQRTDSGRSRATPAAAKRSGDSASTSTEPRRTQQAAPPGRIIAAPPATGFAMPPPRDSSLTLTRIIEEYGERTDLLRLVLAAKTEEDRSRAEHERRIQEELRLESRRIDFEMMLHENMFKQQEHQKQQQQQQLMPPPSHMPQPVHRNDVVLQSPIGPVTHAHHPHQQPLPPPGHMVQQGSYGMQVPAMKQEPGNTRSYHHPDTPGGLDARAAQNPFAFFKMPLGDNVYHPSAYRTYGEKGANGAHPPPQKPPHSHSASVGHVGSMGSSSNGASLSSSSSHGAAAHTKPGGAREPESSAASELSVRIVESDPRSAHAPRSAPVDGPEMKKRKVSHDEVIMALRRKVMSKGAQWQQQQHQQQQLSQPAGRSTAAGRMVSTTSSRGAPAQQQQQLHPQQHRHMAEGTSHMRRSSLAVLTSIDSAELATPSDDSDDSSSSSTPLSASNATAQSTDVVAEPAAVDSCDDLQGARSSKMRVPSISMIVEPSQPGTLAVGDDADDSSN</sequence>
<feature type="compositionally biased region" description="Low complexity" evidence="1">
    <location>
        <begin position="314"/>
        <end position="344"/>
    </location>
</feature>